<accession>A0ABR2YWE7</accession>
<organism evidence="1 2">
    <name type="scientific">Coccomyxa subellipsoidea</name>
    <dbReference type="NCBI Taxonomy" id="248742"/>
    <lineage>
        <taxon>Eukaryota</taxon>
        <taxon>Viridiplantae</taxon>
        <taxon>Chlorophyta</taxon>
        <taxon>core chlorophytes</taxon>
        <taxon>Trebouxiophyceae</taxon>
        <taxon>Trebouxiophyceae incertae sedis</taxon>
        <taxon>Coccomyxaceae</taxon>
        <taxon>Coccomyxa</taxon>
    </lineage>
</organism>
<sequence length="219" mass="23475">MVTNAATVTQGSAVAQAPVQYGFAQLQANLAAAQVRPQPPINALPIMPLARPASQQPVVQNHQWATSMSQPGIHPHSTHHPQYQSHVAAGLPVYRPQGPQATMQPSLPQALLPQQQRPLTDEDRRVVPKRSIERLATMAGGSASSLGKQLAPSDVAPYLERTWNLYVPGFGSETVQPYKRVAVSELHSTRAAAVRRTIAEASAPKDAPVSSAQVMPDVK</sequence>
<dbReference type="EMBL" id="JALJOT010000004">
    <property type="protein sequence ID" value="KAK9915649.1"/>
    <property type="molecule type" value="Genomic_DNA"/>
</dbReference>
<gene>
    <name evidence="1" type="ORF">WJX75_002117</name>
</gene>
<comment type="caution">
    <text evidence="1">The sequence shown here is derived from an EMBL/GenBank/DDBJ whole genome shotgun (WGS) entry which is preliminary data.</text>
</comment>
<keyword evidence="2" id="KW-1185">Reference proteome</keyword>
<evidence type="ECO:0000313" key="2">
    <source>
        <dbReference type="Proteomes" id="UP001491310"/>
    </source>
</evidence>
<proteinExistence type="predicted"/>
<name>A0ABR2YWE7_9CHLO</name>
<protein>
    <submittedName>
        <fullName evidence="1">Uncharacterized protein</fullName>
    </submittedName>
</protein>
<reference evidence="1 2" key="1">
    <citation type="journal article" date="2024" name="Nat. Commun.">
        <title>Phylogenomics reveals the evolutionary origins of lichenization in chlorophyte algae.</title>
        <authorList>
            <person name="Puginier C."/>
            <person name="Libourel C."/>
            <person name="Otte J."/>
            <person name="Skaloud P."/>
            <person name="Haon M."/>
            <person name="Grisel S."/>
            <person name="Petersen M."/>
            <person name="Berrin J.G."/>
            <person name="Delaux P.M."/>
            <person name="Dal Grande F."/>
            <person name="Keller J."/>
        </authorList>
    </citation>
    <scope>NUCLEOTIDE SEQUENCE [LARGE SCALE GENOMIC DNA]</scope>
    <source>
        <strain evidence="1 2">SAG 216-7</strain>
    </source>
</reference>
<evidence type="ECO:0000313" key="1">
    <source>
        <dbReference type="EMBL" id="KAK9915649.1"/>
    </source>
</evidence>
<dbReference type="Proteomes" id="UP001491310">
    <property type="component" value="Unassembled WGS sequence"/>
</dbReference>